<keyword evidence="2" id="KW-1003">Cell membrane</keyword>
<keyword evidence="10" id="KW-1185">Reference proteome</keyword>
<accession>A0A9P7BZW0</accession>
<protein>
    <recommendedName>
        <fullName evidence="8">TRAP C4-dicarboxylate transport system permease DctM subunit domain-containing protein</fullName>
    </recommendedName>
</protein>
<proteinExistence type="predicted"/>
<evidence type="ECO:0000256" key="1">
    <source>
        <dbReference type="ARBA" id="ARBA00004429"/>
    </source>
</evidence>
<dbReference type="EMBL" id="JAANIU010013933">
    <property type="protein sequence ID" value="KAG1529818.1"/>
    <property type="molecule type" value="Genomic_DNA"/>
</dbReference>
<evidence type="ECO:0000256" key="2">
    <source>
        <dbReference type="ARBA" id="ARBA00022475"/>
    </source>
</evidence>
<evidence type="ECO:0000256" key="7">
    <source>
        <dbReference type="SAM" id="Phobius"/>
    </source>
</evidence>
<dbReference type="GO" id="GO:0022857">
    <property type="term" value="F:transmembrane transporter activity"/>
    <property type="evidence" value="ECO:0007669"/>
    <property type="project" value="TreeGrafter"/>
</dbReference>
<evidence type="ECO:0000313" key="10">
    <source>
        <dbReference type="Proteomes" id="UP000740926"/>
    </source>
</evidence>
<comment type="subcellular location">
    <subcellularLocation>
        <location evidence="1">Cell inner membrane</location>
        <topology evidence="1">Multi-pass membrane protein</topology>
    </subcellularLocation>
</comment>
<dbReference type="InterPro" id="IPR010656">
    <property type="entry name" value="DctM"/>
</dbReference>
<feature type="transmembrane region" description="Helical" evidence="7">
    <location>
        <begin position="6"/>
        <end position="22"/>
    </location>
</feature>
<gene>
    <name evidence="9" type="ORF">G6F50_017738</name>
</gene>
<feature type="transmembrane region" description="Helical" evidence="7">
    <location>
        <begin position="54"/>
        <end position="70"/>
    </location>
</feature>
<dbReference type="PANTHER" id="PTHR33362">
    <property type="entry name" value="SIALIC ACID TRAP TRANSPORTER PERMEASE PROTEIN SIAT-RELATED"/>
    <property type="match status" value="1"/>
</dbReference>
<evidence type="ECO:0000256" key="3">
    <source>
        <dbReference type="ARBA" id="ARBA00022519"/>
    </source>
</evidence>
<keyword evidence="6 7" id="KW-0472">Membrane</keyword>
<evidence type="ECO:0000256" key="6">
    <source>
        <dbReference type="ARBA" id="ARBA00023136"/>
    </source>
</evidence>
<keyword evidence="3" id="KW-0997">Cell inner membrane</keyword>
<feature type="domain" description="TRAP C4-dicarboxylate transport system permease DctM subunit" evidence="8">
    <location>
        <begin position="24"/>
        <end position="99"/>
    </location>
</feature>
<dbReference type="GO" id="GO:0005886">
    <property type="term" value="C:plasma membrane"/>
    <property type="evidence" value="ECO:0007669"/>
    <property type="project" value="UniProtKB-SubCell"/>
</dbReference>
<keyword evidence="5 7" id="KW-1133">Transmembrane helix</keyword>
<dbReference type="Proteomes" id="UP000740926">
    <property type="component" value="Unassembled WGS sequence"/>
</dbReference>
<comment type="caution">
    <text evidence="9">The sequence shown here is derived from an EMBL/GenBank/DDBJ whole genome shotgun (WGS) entry which is preliminary data.</text>
</comment>
<sequence length="100" mass="10630">MTLAGVSPNVATGIAFVALLALDWRFNFSAVMALMAPVILIGGMTLGWFTPTEAAVAAVIWALFLGLVRYRSMTFKTLAKATFDTIETTASVLCIVTAAR</sequence>
<evidence type="ECO:0000259" key="8">
    <source>
        <dbReference type="Pfam" id="PF06808"/>
    </source>
</evidence>
<dbReference type="Pfam" id="PF06808">
    <property type="entry name" value="DctM"/>
    <property type="match status" value="1"/>
</dbReference>
<evidence type="ECO:0000256" key="4">
    <source>
        <dbReference type="ARBA" id="ARBA00022692"/>
    </source>
</evidence>
<organism evidence="9 10">
    <name type="scientific">Rhizopus delemar</name>
    <dbReference type="NCBI Taxonomy" id="936053"/>
    <lineage>
        <taxon>Eukaryota</taxon>
        <taxon>Fungi</taxon>
        <taxon>Fungi incertae sedis</taxon>
        <taxon>Mucoromycota</taxon>
        <taxon>Mucoromycotina</taxon>
        <taxon>Mucoromycetes</taxon>
        <taxon>Mucorales</taxon>
        <taxon>Mucorineae</taxon>
        <taxon>Rhizopodaceae</taxon>
        <taxon>Rhizopus</taxon>
    </lineage>
</organism>
<dbReference type="InterPro" id="IPR004681">
    <property type="entry name" value="TRAP_DctM"/>
</dbReference>
<name>A0A9P7BZW0_9FUNG</name>
<evidence type="ECO:0000256" key="5">
    <source>
        <dbReference type="ARBA" id="ARBA00022989"/>
    </source>
</evidence>
<reference evidence="9 10" key="1">
    <citation type="journal article" date="2020" name="Microb. Genom.">
        <title>Genetic diversity of clinical and environmental Mucorales isolates obtained from an investigation of mucormycosis cases among solid organ transplant recipients.</title>
        <authorList>
            <person name="Nguyen M.H."/>
            <person name="Kaul D."/>
            <person name="Muto C."/>
            <person name="Cheng S.J."/>
            <person name="Richter R.A."/>
            <person name="Bruno V.M."/>
            <person name="Liu G."/>
            <person name="Beyhan S."/>
            <person name="Sundermann A.J."/>
            <person name="Mounaud S."/>
            <person name="Pasculle A.W."/>
            <person name="Nierman W.C."/>
            <person name="Driscoll E."/>
            <person name="Cumbie R."/>
            <person name="Clancy C.J."/>
            <person name="Dupont C.L."/>
        </authorList>
    </citation>
    <scope>NUCLEOTIDE SEQUENCE [LARGE SCALE GENOMIC DNA]</scope>
    <source>
        <strain evidence="9 10">GL24</strain>
    </source>
</reference>
<dbReference type="AlphaFoldDB" id="A0A9P7BZW0"/>
<evidence type="ECO:0000313" key="9">
    <source>
        <dbReference type="EMBL" id="KAG1529818.1"/>
    </source>
</evidence>
<keyword evidence="4 7" id="KW-0812">Transmembrane</keyword>
<feature type="transmembrane region" description="Helical" evidence="7">
    <location>
        <begin position="29"/>
        <end position="48"/>
    </location>
</feature>
<dbReference type="PANTHER" id="PTHR33362:SF3">
    <property type="entry name" value="SIALIC ACID TRAP TRANSPORTER PERMEASE PROTEIN SIAT"/>
    <property type="match status" value="1"/>
</dbReference>